<feature type="domain" description="Nucleoside diphosphate kinase-like" evidence="7">
    <location>
        <begin position="10"/>
        <end position="72"/>
    </location>
</feature>
<comment type="similarity">
    <text evidence="1 6">Belongs to the NDK family.</text>
</comment>
<evidence type="ECO:0000256" key="1">
    <source>
        <dbReference type="ARBA" id="ARBA00008142"/>
    </source>
</evidence>
<evidence type="ECO:0000256" key="3">
    <source>
        <dbReference type="ARBA" id="ARBA00022741"/>
    </source>
</evidence>
<evidence type="ECO:0000256" key="6">
    <source>
        <dbReference type="PROSITE-ProRule" id="PRU00706"/>
    </source>
</evidence>
<evidence type="ECO:0000313" key="9">
    <source>
        <dbReference type="Proteomes" id="UP000472272"/>
    </source>
</evidence>
<dbReference type="InterPro" id="IPR036850">
    <property type="entry name" value="NDK-like_dom_sf"/>
</dbReference>
<keyword evidence="3" id="KW-0547">Nucleotide-binding</keyword>
<dbReference type="Gene3D" id="3.30.70.141">
    <property type="entry name" value="Nucleoside diphosphate kinase-like domain"/>
    <property type="match status" value="1"/>
</dbReference>
<dbReference type="InterPro" id="IPR034907">
    <property type="entry name" value="NDK-like_dom"/>
</dbReference>
<dbReference type="Proteomes" id="UP000472272">
    <property type="component" value="Chromosome 4"/>
</dbReference>
<dbReference type="PANTHER" id="PTHR46161:SF3">
    <property type="entry name" value="NUCLEOSIDE DIPHOSPHATE KINASE DDB_G0292928-RELATED"/>
    <property type="match status" value="1"/>
</dbReference>
<proteinExistence type="inferred from homology"/>
<reference evidence="8" key="3">
    <citation type="submission" date="2025-09" db="UniProtKB">
        <authorList>
            <consortium name="Ensembl"/>
        </authorList>
    </citation>
    <scope>IDENTIFICATION</scope>
</reference>
<reference evidence="8" key="2">
    <citation type="submission" date="2025-08" db="UniProtKB">
        <authorList>
            <consortium name="Ensembl"/>
        </authorList>
    </citation>
    <scope>IDENTIFICATION</scope>
</reference>
<protein>
    <recommendedName>
        <fullName evidence="7">Nucleoside diphosphate kinase-like domain-containing protein</fullName>
    </recommendedName>
</protein>
<dbReference type="SUPFAM" id="SSF54919">
    <property type="entry name" value="Nucleoside diphosphate kinase, NDK"/>
    <property type="match status" value="1"/>
</dbReference>
<keyword evidence="9" id="KW-1185">Reference proteome</keyword>
<organism evidence="8 9">
    <name type="scientific">Podarcis muralis</name>
    <name type="common">Wall lizard</name>
    <name type="synonym">Lacerta muralis</name>
    <dbReference type="NCBI Taxonomy" id="64176"/>
    <lineage>
        <taxon>Eukaryota</taxon>
        <taxon>Metazoa</taxon>
        <taxon>Chordata</taxon>
        <taxon>Craniata</taxon>
        <taxon>Vertebrata</taxon>
        <taxon>Euteleostomi</taxon>
        <taxon>Lepidosauria</taxon>
        <taxon>Squamata</taxon>
        <taxon>Bifurcata</taxon>
        <taxon>Unidentata</taxon>
        <taxon>Episquamata</taxon>
        <taxon>Laterata</taxon>
        <taxon>Lacertibaenia</taxon>
        <taxon>Lacertidae</taxon>
        <taxon>Podarcis</taxon>
    </lineage>
</organism>
<dbReference type="PANTHER" id="PTHR46161">
    <property type="entry name" value="NUCLEOSIDE DIPHOSPHATE KINASE"/>
    <property type="match status" value="1"/>
</dbReference>
<comment type="caution">
    <text evidence="6">Lacks conserved residue(s) required for the propagation of feature annotation.</text>
</comment>
<dbReference type="Ensembl" id="ENSPMRT00000006615.1">
    <property type="protein sequence ID" value="ENSPMRP00000006218.1"/>
    <property type="gene ID" value="ENSPMRG00000004202.1"/>
</dbReference>
<name>A0A670I2N5_PODMU</name>
<keyword evidence="4" id="KW-0418">Kinase</keyword>
<evidence type="ECO:0000256" key="4">
    <source>
        <dbReference type="ARBA" id="ARBA00022777"/>
    </source>
</evidence>
<sequence>ISSPLAKPICLLLGDDAICPRKNLIGPANSAEAHTDAPNSVRAYSGTDGIRNVACGPDSFASAARELGLFFPFSGSCWPRLCGPSDPEIVHFLYPSTFCATVRTRSKMLFTVQICQRFVFWRDAGDGLLSY</sequence>
<dbReference type="PROSITE" id="PS51374">
    <property type="entry name" value="NDPK_LIKE"/>
    <property type="match status" value="1"/>
</dbReference>
<reference evidence="8 9" key="1">
    <citation type="journal article" date="2019" name="Proc. Natl. Acad. Sci. U.S.A.">
        <title>Regulatory changes in pterin and carotenoid genes underlie balanced color polymorphisms in the wall lizard.</title>
        <authorList>
            <person name="Andrade P."/>
            <person name="Pinho C."/>
            <person name="Perez I de Lanuza G."/>
            <person name="Afonso S."/>
            <person name="Brejcha J."/>
            <person name="Rubin C.J."/>
            <person name="Wallerman O."/>
            <person name="Pereira P."/>
            <person name="Sabatino S.J."/>
            <person name="Bellati A."/>
            <person name="Pellitteri-Rosa D."/>
            <person name="Bosakova Z."/>
            <person name="Bunikis I."/>
            <person name="Carretero M.A."/>
            <person name="Feiner N."/>
            <person name="Marsik P."/>
            <person name="Pauperio F."/>
            <person name="Salvi D."/>
            <person name="Soler L."/>
            <person name="While G.M."/>
            <person name="Uller T."/>
            <person name="Font E."/>
            <person name="Andersson L."/>
            <person name="Carneiro M."/>
        </authorList>
    </citation>
    <scope>NUCLEOTIDE SEQUENCE</scope>
</reference>
<dbReference type="AlphaFoldDB" id="A0A670I2N5"/>
<evidence type="ECO:0000256" key="5">
    <source>
        <dbReference type="ARBA" id="ARBA00022840"/>
    </source>
</evidence>
<dbReference type="Pfam" id="PF00334">
    <property type="entry name" value="NDK"/>
    <property type="match status" value="1"/>
</dbReference>
<dbReference type="GO" id="GO:0016301">
    <property type="term" value="F:kinase activity"/>
    <property type="evidence" value="ECO:0007669"/>
    <property type="project" value="UniProtKB-KW"/>
</dbReference>
<accession>A0A670I2N5</accession>
<evidence type="ECO:0000313" key="8">
    <source>
        <dbReference type="Ensembl" id="ENSPMRP00000006218.1"/>
    </source>
</evidence>
<evidence type="ECO:0000259" key="7">
    <source>
        <dbReference type="Pfam" id="PF00334"/>
    </source>
</evidence>
<keyword evidence="5" id="KW-0067">ATP-binding</keyword>
<keyword evidence="2" id="KW-0808">Transferase</keyword>
<evidence type="ECO:0000256" key="2">
    <source>
        <dbReference type="ARBA" id="ARBA00022679"/>
    </source>
</evidence>
<dbReference type="GO" id="GO:0005524">
    <property type="term" value="F:ATP binding"/>
    <property type="evidence" value="ECO:0007669"/>
    <property type="project" value="UniProtKB-KW"/>
</dbReference>